<dbReference type="EMBL" id="LAZR01032947">
    <property type="protein sequence ID" value="KKL49472.1"/>
    <property type="molecule type" value="Genomic_DNA"/>
</dbReference>
<comment type="caution">
    <text evidence="1">The sequence shown here is derived from an EMBL/GenBank/DDBJ whole genome shotgun (WGS) entry which is preliminary data.</text>
</comment>
<sequence>MKELERTQYLKIKQEYKKYKELREKLGLSSSNIININVMKKKLQPSSLVKKNE</sequence>
<reference evidence="1" key="1">
    <citation type="journal article" date="2015" name="Nature">
        <title>Complex archaea that bridge the gap between prokaryotes and eukaryotes.</title>
        <authorList>
            <person name="Spang A."/>
            <person name="Saw J.H."/>
            <person name="Jorgensen S.L."/>
            <person name="Zaremba-Niedzwiedzka K."/>
            <person name="Martijn J."/>
            <person name="Lind A.E."/>
            <person name="van Eijk R."/>
            <person name="Schleper C."/>
            <person name="Guy L."/>
            <person name="Ettema T.J."/>
        </authorList>
    </citation>
    <scope>NUCLEOTIDE SEQUENCE</scope>
</reference>
<dbReference type="AlphaFoldDB" id="A0A0F9FEB9"/>
<organism evidence="1">
    <name type="scientific">marine sediment metagenome</name>
    <dbReference type="NCBI Taxonomy" id="412755"/>
    <lineage>
        <taxon>unclassified sequences</taxon>
        <taxon>metagenomes</taxon>
        <taxon>ecological metagenomes</taxon>
    </lineage>
</organism>
<accession>A0A0F9FEB9</accession>
<name>A0A0F9FEB9_9ZZZZ</name>
<protein>
    <submittedName>
        <fullName evidence="1">Uncharacterized protein</fullName>
    </submittedName>
</protein>
<evidence type="ECO:0000313" key="1">
    <source>
        <dbReference type="EMBL" id="KKL49472.1"/>
    </source>
</evidence>
<proteinExistence type="predicted"/>
<gene>
    <name evidence="1" type="ORF">LCGC14_2315200</name>
</gene>